<evidence type="ECO:0000313" key="6">
    <source>
        <dbReference type="RefSeq" id="XP_015274513.1"/>
    </source>
</evidence>
<dbReference type="InterPro" id="IPR001314">
    <property type="entry name" value="Peptidase_S1A"/>
</dbReference>
<feature type="transmembrane region" description="Helical" evidence="3">
    <location>
        <begin position="29"/>
        <end position="48"/>
    </location>
</feature>
<dbReference type="Proteomes" id="UP000694871">
    <property type="component" value="Unplaced"/>
</dbReference>
<evidence type="ECO:0000313" key="5">
    <source>
        <dbReference type="Proteomes" id="UP000694871"/>
    </source>
</evidence>
<organism evidence="5 6">
    <name type="scientific">Gekko japonicus</name>
    <name type="common">Schlegel's Japanese gecko</name>
    <dbReference type="NCBI Taxonomy" id="146911"/>
    <lineage>
        <taxon>Eukaryota</taxon>
        <taxon>Metazoa</taxon>
        <taxon>Chordata</taxon>
        <taxon>Craniata</taxon>
        <taxon>Vertebrata</taxon>
        <taxon>Euteleostomi</taxon>
        <taxon>Lepidosauria</taxon>
        <taxon>Squamata</taxon>
        <taxon>Bifurcata</taxon>
        <taxon>Gekkota</taxon>
        <taxon>Gekkonidae</taxon>
        <taxon>Gekkoninae</taxon>
        <taxon>Gekko</taxon>
    </lineage>
</organism>
<name>A0ABM1KLC6_GEKJA</name>
<dbReference type="RefSeq" id="XP_015274513.1">
    <property type="nucleotide sequence ID" value="XM_015419027.1"/>
</dbReference>
<evidence type="ECO:0000256" key="3">
    <source>
        <dbReference type="SAM" id="Phobius"/>
    </source>
</evidence>
<dbReference type="InterPro" id="IPR018114">
    <property type="entry name" value="TRYPSIN_HIS"/>
</dbReference>
<keyword evidence="3" id="KW-0472">Membrane</keyword>
<keyword evidence="3" id="KW-1133">Transmembrane helix</keyword>
<dbReference type="PROSITE" id="PS00134">
    <property type="entry name" value="TRYPSIN_HIS"/>
    <property type="match status" value="1"/>
</dbReference>
<proteinExistence type="inferred from homology"/>
<comment type="similarity">
    <text evidence="1">Belongs to the peptidase S1 family. Snake venom subfamily.</text>
</comment>
<dbReference type="PRINTS" id="PR00722">
    <property type="entry name" value="CHYMOTRYPSIN"/>
</dbReference>
<keyword evidence="5" id="KW-1185">Reference proteome</keyword>
<feature type="domain" description="Peptidase S1" evidence="4">
    <location>
        <begin position="57"/>
        <end position="233"/>
    </location>
</feature>
<keyword evidence="3" id="KW-0812">Transmembrane</keyword>
<dbReference type="Pfam" id="PF00089">
    <property type="entry name" value="Trypsin"/>
    <property type="match status" value="1"/>
</dbReference>
<dbReference type="Gene3D" id="2.40.10.10">
    <property type="entry name" value="Trypsin-like serine proteases"/>
    <property type="match status" value="2"/>
</dbReference>
<protein>
    <submittedName>
        <fullName evidence="6">Granzyme A-like</fullName>
    </submittedName>
</protein>
<gene>
    <name evidence="6" type="primary">LOC107116990</name>
</gene>
<reference evidence="6" key="1">
    <citation type="submission" date="2025-08" db="UniProtKB">
        <authorList>
            <consortium name="RefSeq"/>
        </authorList>
    </citation>
    <scope>IDENTIFICATION</scope>
</reference>
<dbReference type="SMART" id="SM00020">
    <property type="entry name" value="Tryp_SPc"/>
    <property type="match status" value="1"/>
</dbReference>
<evidence type="ECO:0000256" key="2">
    <source>
        <dbReference type="ARBA" id="ARBA00023157"/>
    </source>
</evidence>
<dbReference type="GeneID" id="107116990"/>
<sequence>MPLKGNNQNYFLHILHIYEEFHCGVEHKAATMGVLFVLSFSAAILFLGMHRGHCARIPGGQVSIPHSRPYMAALVRGNVFKCGGSLIRENWVLTAAHCQINIGDKVILGAHSLSKYENEKQEFQVVTVIRPRNYNSDTFEHDIMLLQLNGRARLNRSVKTVQLPRTYEDVRVGTQCLVLGWGATYRKNWSEVLQEITVTIFDRHVCKGYYTKPAGLITTNKLCAGVTNGGACS</sequence>
<dbReference type="SUPFAM" id="SSF50494">
    <property type="entry name" value="Trypsin-like serine proteases"/>
    <property type="match status" value="1"/>
</dbReference>
<dbReference type="PANTHER" id="PTHR24271:SF69">
    <property type="entry name" value="GRANZYME A"/>
    <property type="match status" value="1"/>
</dbReference>
<dbReference type="PANTHER" id="PTHR24271">
    <property type="entry name" value="KALLIKREIN-RELATED"/>
    <property type="match status" value="1"/>
</dbReference>
<dbReference type="InterPro" id="IPR009003">
    <property type="entry name" value="Peptidase_S1_PA"/>
</dbReference>
<dbReference type="InterPro" id="IPR043504">
    <property type="entry name" value="Peptidase_S1_PA_chymotrypsin"/>
</dbReference>
<evidence type="ECO:0000256" key="1">
    <source>
        <dbReference type="ARBA" id="ARBA00009228"/>
    </source>
</evidence>
<evidence type="ECO:0000259" key="4">
    <source>
        <dbReference type="PROSITE" id="PS50240"/>
    </source>
</evidence>
<dbReference type="InterPro" id="IPR001254">
    <property type="entry name" value="Trypsin_dom"/>
</dbReference>
<feature type="non-terminal residue" evidence="6">
    <location>
        <position position="233"/>
    </location>
</feature>
<accession>A0ABM1KLC6</accession>
<dbReference type="PROSITE" id="PS50240">
    <property type="entry name" value="TRYPSIN_DOM"/>
    <property type="match status" value="1"/>
</dbReference>
<keyword evidence="2" id="KW-1015">Disulfide bond</keyword>
<dbReference type="CDD" id="cd00190">
    <property type="entry name" value="Tryp_SPc"/>
    <property type="match status" value="1"/>
</dbReference>